<evidence type="ECO:0000313" key="1">
    <source>
        <dbReference type="EMBL" id="MBX59563.1"/>
    </source>
</evidence>
<dbReference type="AlphaFoldDB" id="A0A2P2PY08"/>
<organism evidence="1">
    <name type="scientific">Rhizophora mucronata</name>
    <name type="common">Asiatic mangrove</name>
    <dbReference type="NCBI Taxonomy" id="61149"/>
    <lineage>
        <taxon>Eukaryota</taxon>
        <taxon>Viridiplantae</taxon>
        <taxon>Streptophyta</taxon>
        <taxon>Embryophyta</taxon>
        <taxon>Tracheophyta</taxon>
        <taxon>Spermatophyta</taxon>
        <taxon>Magnoliopsida</taxon>
        <taxon>eudicotyledons</taxon>
        <taxon>Gunneridae</taxon>
        <taxon>Pentapetalae</taxon>
        <taxon>rosids</taxon>
        <taxon>fabids</taxon>
        <taxon>Malpighiales</taxon>
        <taxon>Rhizophoraceae</taxon>
        <taxon>Rhizophora</taxon>
    </lineage>
</organism>
<protein>
    <submittedName>
        <fullName evidence="1">Uncharacterized protein</fullName>
    </submittedName>
</protein>
<accession>A0A2P2PY08</accession>
<reference evidence="1" key="1">
    <citation type="submission" date="2018-02" db="EMBL/GenBank/DDBJ databases">
        <title>Rhizophora mucronata_Transcriptome.</title>
        <authorList>
            <person name="Meera S.P."/>
            <person name="Sreeshan A."/>
            <person name="Augustine A."/>
        </authorList>
    </citation>
    <scope>NUCLEOTIDE SEQUENCE</scope>
    <source>
        <tissue evidence="1">Leaf</tissue>
    </source>
</reference>
<name>A0A2P2PY08_RHIMU</name>
<sequence length="32" mass="3692">MDLRSNLSQLKSVGMLLLIISNRAHIYLDYTL</sequence>
<proteinExistence type="predicted"/>
<dbReference type="EMBL" id="GGEC01079079">
    <property type="protein sequence ID" value="MBX59563.1"/>
    <property type="molecule type" value="Transcribed_RNA"/>
</dbReference>